<proteinExistence type="predicted"/>
<comment type="caution">
    <text evidence="2">The sequence shown here is derived from an EMBL/GenBank/DDBJ whole genome shotgun (WGS) entry which is preliminary data.</text>
</comment>
<feature type="transmembrane region" description="Helical" evidence="1">
    <location>
        <begin position="181"/>
        <end position="199"/>
    </location>
</feature>
<keyword evidence="1" id="KW-0812">Transmembrane</keyword>
<feature type="transmembrane region" description="Helical" evidence="1">
    <location>
        <begin position="211"/>
        <end position="229"/>
    </location>
</feature>
<feature type="transmembrane region" description="Helical" evidence="1">
    <location>
        <begin position="152"/>
        <end position="175"/>
    </location>
</feature>
<dbReference type="RefSeq" id="WP_138789437.1">
    <property type="nucleotide sequence ID" value="NZ_JBHTGQ010000001.1"/>
</dbReference>
<organism evidence="2 3">
    <name type="scientific">Paenibacillus thermoaerophilus</name>
    <dbReference type="NCBI Taxonomy" id="1215385"/>
    <lineage>
        <taxon>Bacteria</taxon>
        <taxon>Bacillati</taxon>
        <taxon>Bacillota</taxon>
        <taxon>Bacilli</taxon>
        <taxon>Bacillales</taxon>
        <taxon>Paenibacillaceae</taxon>
        <taxon>Paenibacillus</taxon>
    </lineage>
</organism>
<protein>
    <submittedName>
        <fullName evidence="2">Uncharacterized protein</fullName>
    </submittedName>
</protein>
<evidence type="ECO:0000313" key="3">
    <source>
        <dbReference type="Proteomes" id="UP001596528"/>
    </source>
</evidence>
<feature type="transmembrane region" description="Helical" evidence="1">
    <location>
        <begin position="63"/>
        <end position="84"/>
    </location>
</feature>
<keyword evidence="1" id="KW-0472">Membrane</keyword>
<evidence type="ECO:0000313" key="2">
    <source>
        <dbReference type="EMBL" id="MFC7748392.1"/>
    </source>
</evidence>
<accession>A0ABW2UWU3</accession>
<dbReference type="EMBL" id="JBHTGQ010000001">
    <property type="protein sequence ID" value="MFC7748392.1"/>
    <property type="molecule type" value="Genomic_DNA"/>
</dbReference>
<evidence type="ECO:0000256" key="1">
    <source>
        <dbReference type="SAM" id="Phobius"/>
    </source>
</evidence>
<name>A0ABW2UWU3_9BACL</name>
<sequence length="233" mass="24322">MAYCTQCGQALTEGAAHDCPNGQVAAAAALPQKAGGVSVDPARLVKLLKEPYSALNGSPERDLWHGVIGLAASAIGFFLWAWAIQSKVMNAIAEAMGGLLFFGRVGDLLEDSLNIAPRLFVLGLLSVVILLGVLTALGNWKGRRKRAPAEVLSALGSLQLIGGAGFLAGAVFALINVPLSLLIVGVSLLVSLLMTVSAAKQWFEIPAGSQFFYEAVSVGSYLILVFLAAKMVL</sequence>
<feature type="transmembrane region" description="Helical" evidence="1">
    <location>
        <begin position="115"/>
        <end position="140"/>
    </location>
</feature>
<reference evidence="3" key="1">
    <citation type="journal article" date="2019" name="Int. J. Syst. Evol. Microbiol.">
        <title>The Global Catalogue of Microorganisms (GCM) 10K type strain sequencing project: providing services to taxonomists for standard genome sequencing and annotation.</title>
        <authorList>
            <consortium name="The Broad Institute Genomics Platform"/>
            <consortium name="The Broad Institute Genome Sequencing Center for Infectious Disease"/>
            <person name="Wu L."/>
            <person name="Ma J."/>
        </authorList>
    </citation>
    <scope>NUCLEOTIDE SEQUENCE [LARGE SCALE GENOMIC DNA]</scope>
    <source>
        <strain evidence="3">JCM 18657</strain>
    </source>
</reference>
<dbReference type="Proteomes" id="UP001596528">
    <property type="component" value="Unassembled WGS sequence"/>
</dbReference>
<gene>
    <name evidence="2" type="ORF">ACFQWB_00335</name>
</gene>
<keyword evidence="1" id="KW-1133">Transmembrane helix</keyword>
<keyword evidence="3" id="KW-1185">Reference proteome</keyword>